<reference evidence="3" key="1">
    <citation type="submission" date="2022-10" db="EMBL/GenBank/DDBJ databases">
        <title>Whole-Genome Sequencing of Brachybacterium huguangmaarense BRM-3, Isolated from Betula schmidtii.</title>
        <authorList>
            <person name="Haam D."/>
        </authorList>
    </citation>
    <scope>NUCLEOTIDE SEQUENCE</scope>
    <source>
        <strain evidence="3">BRM-3</strain>
    </source>
</reference>
<feature type="region of interest" description="Disordered" evidence="1">
    <location>
        <begin position="1"/>
        <end position="48"/>
    </location>
</feature>
<evidence type="ECO:0000313" key="4">
    <source>
        <dbReference type="Proteomes" id="UP001164305"/>
    </source>
</evidence>
<accession>A0ABY6G452</accession>
<evidence type="ECO:0000256" key="1">
    <source>
        <dbReference type="SAM" id="MobiDB-lite"/>
    </source>
</evidence>
<keyword evidence="4" id="KW-1185">Reference proteome</keyword>
<evidence type="ECO:0008006" key="5">
    <source>
        <dbReference type="Google" id="ProtNLM"/>
    </source>
</evidence>
<sequence>MTAPDPSSPRNPYGPAVGDADPSWAVADPGGGAFPGGPFPAGTGGTPPRSGMSHGAVIAIVLGSVAALVLGLGMAGGVALLLWRAGAEAGSDMAWDQSDYTDDGVWEGEVHDASGTVLADTGTWDAPAGVGDSTLVWPTDDGGTVSVVVSDVQWEADAEVAAAAASNRPASDGMHYALVTLDVSYSGQSFVLPYDLLYVSVETDMDIFSSDDELVRPPRPLWAQGGIADGETGSGQVAIEVPDAERAGALIGVSPWNGTTLYVDGR</sequence>
<organism evidence="3 4">
    <name type="scientific">Brachybacterium huguangmaarense</name>
    <dbReference type="NCBI Taxonomy" id="1652028"/>
    <lineage>
        <taxon>Bacteria</taxon>
        <taxon>Bacillati</taxon>
        <taxon>Actinomycetota</taxon>
        <taxon>Actinomycetes</taxon>
        <taxon>Micrococcales</taxon>
        <taxon>Dermabacteraceae</taxon>
        <taxon>Brachybacterium</taxon>
    </lineage>
</organism>
<dbReference type="EMBL" id="CP107020">
    <property type="protein sequence ID" value="UYG17739.1"/>
    <property type="molecule type" value="Genomic_DNA"/>
</dbReference>
<gene>
    <name evidence="3" type="ORF">BRM3_04780</name>
</gene>
<dbReference type="Proteomes" id="UP001164305">
    <property type="component" value="Chromosome"/>
</dbReference>
<keyword evidence="2" id="KW-0812">Transmembrane</keyword>
<feature type="transmembrane region" description="Helical" evidence="2">
    <location>
        <begin position="56"/>
        <end position="83"/>
    </location>
</feature>
<protein>
    <recommendedName>
        <fullName evidence="5">DUF4352 domain-containing protein</fullName>
    </recommendedName>
</protein>
<proteinExistence type="predicted"/>
<dbReference type="RefSeq" id="WP_263594947.1">
    <property type="nucleotide sequence ID" value="NZ_CP107020.1"/>
</dbReference>
<evidence type="ECO:0000256" key="2">
    <source>
        <dbReference type="SAM" id="Phobius"/>
    </source>
</evidence>
<name>A0ABY6G452_9MICO</name>
<keyword evidence="2" id="KW-0472">Membrane</keyword>
<evidence type="ECO:0000313" key="3">
    <source>
        <dbReference type="EMBL" id="UYG17739.1"/>
    </source>
</evidence>
<keyword evidence="2" id="KW-1133">Transmembrane helix</keyword>